<accession>A0A1L9TLN7</accession>
<dbReference type="GO" id="GO:0005770">
    <property type="term" value="C:late endosome"/>
    <property type="evidence" value="ECO:0007669"/>
    <property type="project" value="TreeGrafter"/>
</dbReference>
<keyword evidence="14" id="KW-1185">Reference proteome</keyword>
<dbReference type="GO" id="GO:0000139">
    <property type="term" value="C:Golgi membrane"/>
    <property type="evidence" value="ECO:0007669"/>
    <property type="project" value="UniProtKB-SubCell"/>
</dbReference>
<feature type="transmembrane region" description="Helical" evidence="10">
    <location>
        <begin position="210"/>
        <end position="229"/>
    </location>
</feature>
<dbReference type="GeneID" id="63768899"/>
<dbReference type="STRING" id="1036612.A0A1L9TLN7"/>
<feature type="compositionally biased region" description="Polar residues" evidence="9">
    <location>
        <begin position="281"/>
        <end position="291"/>
    </location>
</feature>
<dbReference type="GO" id="GO:0010008">
    <property type="term" value="C:endosome membrane"/>
    <property type="evidence" value="ECO:0007669"/>
    <property type="project" value="UniProtKB-SubCell"/>
</dbReference>
<evidence type="ECO:0000256" key="6">
    <source>
        <dbReference type="ARBA" id="ARBA00023136"/>
    </source>
</evidence>
<evidence type="ECO:0000256" key="11">
    <source>
        <dbReference type="SAM" id="SignalP"/>
    </source>
</evidence>
<keyword evidence="8" id="KW-0325">Glycoprotein</keyword>
<keyword evidence="2" id="KW-0813">Transport</keyword>
<dbReference type="Proteomes" id="UP000184356">
    <property type="component" value="Unassembled WGS sequence"/>
</dbReference>
<dbReference type="EMBL" id="KV878585">
    <property type="protein sequence ID" value="OJJ60203.1"/>
    <property type="molecule type" value="Genomic_DNA"/>
</dbReference>
<dbReference type="AlphaFoldDB" id="A0A1L9TLN7"/>
<organism evidence="13 14">
    <name type="scientific">Aspergillus sydowii CBS 593.65</name>
    <dbReference type="NCBI Taxonomy" id="1036612"/>
    <lineage>
        <taxon>Eukaryota</taxon>
        <taxon>Fungi</taxon>
        <taxon>Dikarya</taxon>
        <taxon>Ascomycota</taxon>
        <taxon>Pezizomycotina</taxon>
        <taxon>Eurotiomycetes</taxon>
        <taxon>Eurotiomycetidae</taxon>
        <taxon>Eurotiales</taxon>
        <taxon>Aspergillaceae</taxon>
        <taxon>Aspergillus</taxon>
        <taxon>Aspergillus subgen. Nidulantes</taxon>
    </lineage>
</organism>
<reference evidence="14" key="1">
    <citation type="journal article" date="2017" name="Genome Biol.">
        <title>Comparative genomics reveals high biological diversity and specific adaptations in the industrially and medically important fungal genus Aspergillus.</title>
        <authorList>
            <person name="de Vries R.P."/>
            <person name="Riley R."/>
            <person name="Wiebenga A."/>
            <person name="Aguilar-Osorio G."/>
            <person name="Amillis S."/>
            <person name="Uchima C.A."/>
            <person name="Anderluh G."/>
            <person name="Asadollahi M."/>
            <person name="Askin M."/>
            <person name="Barry K."/>
            <person name="Battaglia E."/>
            <person name="Bayram O."/>
            <person name="Benocci T."/>
            <person name="Braus-Stromeyer S.A."/>
            <person name="Caldana C."/>
            <person name="Canovas D."/>
            <person name="Cerqueira G.C."/>
            <person name="Chen F."/>
            <person name="Chen W."/>
            <person name="Choi C."/>
            <person name="Clum A."/>
            <person name="Dos Santos R.A."/>
            <person name="Damasio A.R."/>
            <person name="Diallinas G."/>
            <person name="Emri T."/>
            <person name="Fekete E."/>
            <person name="Flipphi M."/>
            <person name="Freyberg S."/>
            <person name="Gallo A."/>
            <person name="Gournas C."/>
            <person name="Habgood R."/>
            <person name="Hainaut M."/>
            <person name="Harispe M.L."/>
            <person name="Henrissat B."/>
            <person name="Hilden K.S."/>
            <person name="Hope R."/>
            <person name="Hossain A."/>
            <person name="Karabika E."/>
            <person name="Karaffa L."/>
            <person name="Karanyi Z."/>
            <person name="Krasevec N."/>
            <person name="Kuo A."/>
            <person name="Kusch H."/>
            <person name="LaButti K."/>
            <person name="Lagendijk E.L."/>
            <person name="Lapidus A."/>
            <person name="Levasseur A."/>
            <person name="Lindquist E."/>
            <person name="Lipzen A."/>
            <person name="Logrieco A.F."/>
            <person name="MacCabe A."/>
            <person name="Maekelae M.R."/>
            <person name="Malavazi I."/>
            <person name="Melin P."/>
            <person name="Meyer V."/>
            <person name="Mielnichuk N."/>
            <person name="Miskei M."/>
            <person name="Molnar A.P."/>
            <person name="Mule G."/>
            <person name="Ngan C.Y."/>
            <person name="Orejas M."/>
            <person name="Orosz E."/>
            <person name="Ouedraogo J.P."/>
            <person name="Overkamp K.M."/>
            <person name="Park H.-S."/>
            <person name="Perrone G."/>
            <person name="Piumi F."/>
            <person name="Punt P.J."/>
            <person name="Ram A.F."/>
            <person name="Ramon A."/>
            <person name="Rauscher S."/>
            <person name="Record E."/>
            <person name="Riano-Pachon D.M."/>
            <person name="Robert V."/>
            <person name="Roehrig J."/>
            <person name="Ruller R."/>
            <person name="Salamov A."/>
            <person name="Salih N.S."/>
            <person name="Samson R.A."/>
            <person name="Sandor E."/>
            <person name="Sanguinetti M."/>
            <person name="Schuetze T."/>
            <person name="Sepcic K."/>
            <person name="Shelest E."/>
            <person name="Sherlock G."/>
            <person name="Sophianopoulou V."/>
            <person name="Squina F.M."/>
            <person name="Sun H."/>
            <person name="Susca A."/>
            <person name="Todd R.B."/>
            <person name="Tsang A."/>
            <person name="Unkles S.E."/>
            <person name="van de Wiele N."/>
            <person name="van Rossen-Uffink D."/>
            <person name="Oliveira J.V."/>
            <person name="Vesth T.C."/>
            <person name="Visser J."/>
            <person name="Yu J.-H."/>
            <person name="Zhou M."/>
            <person name="Andersen M.R."/>
            <person name="Archer D.B."/>
            <person name="Baker S.E."/>
            <person name="Benoit I."/>
            <person name="Brakhage A.A."/>
            <person name="Braus G.H."/>
            <person name="Fischer R."/>
            <person name="Frisvad J.C."/>
            <person name="Goldman G.H."/>
            <person name="Houbraken J."/>
            <person name="Oakley B."/>
            <person name="Pocsi I."/>
            <person name="Scazzocchio C."/>
            <person name="Seiboth B."/>
            <person name="vanKuyk P.A."/>
            <person name="Wortman J."/>
            <person name="Dyer P.S."/>
            <person name="Grigoriev I.V."/>
        </authorList>
    </citation>
    <scope>NUCLEOTIDE SEQUENCE [LARGE SCALE GENOMIC DNA]</scope>
    <source>
        <strain evidence="14">CBS 593.65</strain>
    </source>
</reference>
<dbReference type="PANTHER" id="PTHR15071:SF0">
    <property type="entry name" value="MANNOSE 6-PHOSPHATE RECEPTOR-LIKE PROTEIN 1"/>
    <property type="match status" value="1"/>
</dbReference>
<dbReference type="Gene3D" id="2.70.130.10">
    <property type="entry name" value="Mannose-6-phosphate receptor binding domain"/>
    <property type="match status" value="1"/>
</dbReference>
<dbReference type="GO" id="GO:0007034">
    <property type="term" value="P:vacuolar transport"/>
    <property type="evidence" value="ECO:0007669"/>
    <property type="project" value="TreeGrafter"/>
</dbReference>
<evidence type="ECO:0000256" key="4">
    <source>
        <dbReference type="ARBA" id="ARBA00022729"/>
    </source>
</evidence>
<dbReference type="SUPFAM" id="SSF50911">
    <property type="entry name" value="Mannose 6-phosphate receptor domain"/>
    <property type="match status" value="1"/>
</dbReference>
<feature type="chain" id="PRO_5009887650" description="MRH domain-containing protein" evidence="11">
    <location>
        <begin position="21"/>
        <end position="297"/>
    </location>
</feature>
<evidence type="ECO:0000313" key="13">
    <source>
        <dbReference type="EMBL" id="OJJ60203.1"/>
    </source>
</evidence>
<dbReference type="InterPro" id="IPR044865">
    <property type="entry name" value="MRH_dom"/>
</dbReference>
<proteinExistence type="predicted"/>
<dbReference type="RefSeq" id="XP_040704009.1">
    <property type="nucleotide sequence ID" value="XM_040852826.1"/>
</dbReference>
<dbReference type="InterPro" id="IPR028927">
    <property type="entry name" value="Man-6-P_rcpt"/>
</dbReference>
<keyword evidence="6 10" id="KW-0472">Membrane</keyword>
<protein>
    <recommendedName>
        <fullName evidence="12">MRH domain-containing protein</fullName>
    </recommendedName>
</protein>
<dbReference type="InterPro" id="IPR009011">
    <property type="entry name" value="Man6P_isomerase_rcpt-bd_dom_sf"/>
</dbReference>
<evidence type="ECO:0000256" key="10">
    <source>
        <dbReference type="SAM" id="Phobius"/>
    </source>
</evidence>
<gene>
    <name evidence="13" type="ORF">ASPSYDRAFT_933736</name>
</gene>
<dbReference type="Pfam" id="PF02157">
    <property type="entry name" value="Man-6-P_recep"/>
    <property type="match status" value="1"/>
</dbReference>
<feature type="domain" description="MRH" evidence="12">
    <location>
        <begin position="34"/>
        <end position="200"/>
    </location>
</feature>
<evidence type="ECO:0000256" key="2">
    <source>
        <dbReference type="ARBA" id="ARBA00022448"/>
    </source>
</evidence>
<comment type="subcellular location">
    <subcellularLocation>
        <location evidence="1">Endomembrane system</location>
    </subcellularLocation>
</comment>
<evidence type="ECO:0000256" key="7">
    <source>
        <dbReference type="ARBA" id="ARBA00023157"/>
    </source>
</evidence>
<evidence type="ECO:0000256" key="9">
    <source>
        <dbReference type="SAM" id="MobiDB-lite"/>
    </source>
</evidence>
<name>A0A1L9TLN7_9EURO</name>
<dbReference type="FunFam" id="2.70.130.10:FF:000024">
    <property type="entry name" value="Putative vacuolar sorting receptor"/>
    <property type="match status" value="1"/>
</dbReference>
<keyword evidence="4 11" id="KW-0732">Signal</keyword>
<dbReference type="PANTHER" id="PTHR15071">
    <property type="entry name" value="MANNOSE-6-PHOSPHATE RECEPTOR FAMILY MEMBER"/>
    <property type="match status" value="1"/>
</dbReference>
<sequence>MKSPISILSFLLASSSLASAYAIPGSPDSDGNVTPCVARSPTTGLYYDLNSLTVPLPPSDEKSRKYAREESWHVKGYDYGANFTLNICGPVIEEVTDVVGVEENMWQNVSAYYQKDDKTYSIGQQASDPFFRGRKLLMNYTDGSPCDGEFIEKSSHNKSTMLSFLCDRDITASTPLISFVGTMDQCTYVFEVRSAAACGGYSNDSAGQGLSPGGIFGVIALIAVAAYLIGGCAYQRTVMHQRGWRQCPNFSLWAGIVDFLKVSLLSLIPFRRSARGHRSSTLHSGRSNAKLPSSRRD</sequence>
<evidence type="ECO:0000259" key="12">
    <source>
        <dbReference type="PROSITE" id="PS51914"/>
    </source>
</evidence>
<evidence type="ECO:0000256" key="5">
    <source>
        <dbReference type="ARBA" id="ARBA00022989"/>
    </source>
</evidence>
<dbReference type="VEuPathDB" id="FungiDB:ASPSYDRAFT_933736"/>
<evidence type="ECO:0000313" key="14">
    <source>
        <dbReference type="Proteomes" id="UP000184356"/>
    </source>
</evidence>
<keyword evidence="3 10" id="KW-0812">Transmembrane</keyword>
<keyword evidence="5 10" id="KW-1133">Transmembrane helix</keyword>
<dbReference type="PROSITE" id="PS51914">
    <property type="entry name" value="MRH"/>
    <property type="match status" value="1"/>
</dbReference>
<feature type="signal peptide" evidence="11">
    <location>
        <begin position="1"/>
        <end position="20"/>
    </location>
</feature>
<evidence type="ECO:0000256" key="1">
    <source>
        <dbReference type="ARBA" id="ARBA00004308"/>
    </source>
</evidence>
<keyword evidence="7" id="KW-1015">Disulfide bond</keyword>
<dbReference type="OrthoDB" id="4504960at2759"/>
<evidence type="ECO:0000256" key="3">
    <source>
        <dbReference type="ARBA" id="ARBA00022692"/>
    </source>
</evidence>
<feature type="region of interest" description="Disordered" evidence="9">
    <location>
        <begin position="277"/>
        <end position="297"/>
    </location>
</feature>
<evidence type="ECO:0000256" key="8">
    <source>
        <dbReference type="ARBA" id="ARBA00023180"/>
    </source>
</evidence>